<name>A0A1I4E3A4_9BACL</name>
<protein>
    <submittedName>
        <fullName evidence="1">Uncharacterized protein</fullName>
    </submittedName>
</protein>
<evidence type="ECO:0000313" key="2">
    <source>
        <dbReference type="Proteomes" id="UP000198915"/>
    </source>
</evidence>
<evidence type="ECO:0000313" key="1">
    <source>
        <dbReference type="EMBL" id="SFL00232.1"/>
    </source>
</evidence>
<sequence length="74" mass="8476">MNFSILKIIIWPKNPKKAPRILDFKPGAINYITGSSRSGKYLCSFPIGVLSTYRNVKFPRFDTNVTKFPLAFYS</sequence>
<dbReference type="EMBL" id="FORT01000028">
    <property type="protein sequence ID" value="SFL00232.1"/>
    <property type="molecule type" value="Genomic_DNA"/>
</dbReference>
<organism evidence="1 2">
    <name type="scientific">Brevibacillus centrosporus</name>
    <dbReference type="NCBI Taxonomy" id="54910"/>
    <lineage>
        <taxon>Bacteria</taxon>
        <taxon>Bacillati</taxon>
        <taxon>Bacillota</taxon>
        <taxon>Bacilli</taxon>
        <taxon>Bacillales</taxon>
        <taxon>Paenibacillaceae</taxon>
        <taxon>Brevibacillus</taxon>
    </lineage>
</organism>
<dbReference type="Proteomes" id="UP000198915">
    <property type="component" value="Unassembled WGS sequence"/>
</dbReference>
<keyword evidence="2" id="KW-1185">Reference proteome</keyword>
<dbReference type="STRING" id="1884381.SAMN05518846_12830"/>
<gene>
    <name evidence="1" type="ORF">SAMN05518846_12830</name>
</gene>
<proteinExistence type="predicted"/>
<dbReference type="AlphaFoldDB" id="A0A1I4E3A4"/>
<reference evidence="2" key="1">
    <citation type="submission" date="2016-10" db="EMBL/GenBank/DDBJ databases">
        <authorList>
            <person name="Varghese N."/>
            <person name="Submissions S."/>
        </authorList>
    </citation>
    <scope>NUCLEOTIDE SEQUENCE [LARGE SCALE GENOMIC DNA]</scope>
    <source>
        <strain evidence="2">OK042</strain>
    </source>
</reference>
<accession>A0A1I4E3A4</accession>